<dbReference type="EMBL" id="CAJVPU010023005">
    <property type="protein sequence ID" value="CAG8686944.1"/>
    <property type="molecule type" value="Genomic_DNA"/>
</dbReference>
<name>A0ACA9P391_9GLOM</name>
<sequence length="107" mass="12699">MSENIENIQDNNIYENTQDNTIYKNIQNNYIYKDTQDNNIIKNIYNTIFKNTQDYKEDIVDNISFEEEQEQTNDNVTYESENEKNIPDQNKDLTKSLLQTSIIKSST</sequence>
<keyword evidence="2" id="KW-1185">Reference proteome</keyword>
<protein>
    <submittedName>
        <fullName evidence="1">15303_t:CDS:1</fullName>
    </submittedName>
</protein>
<organism evidence="1 2">
    <name type="scientific">Dentiscutata heterogama</name>
    <dbReference type="NCBI Taxonomy" id="1316150"/>
    <lineage>
        <taxon>Eukaryota</taxon>
        <taxon>Fungi</taxon>
        <taxon>Fungi incertae sedis</taxon>
        <taxon>Mucoromycota</taxon>
        <taxon>Glomeromycotina</taxon>
        <taxon>Glomeromycetes</taxon>
        <taxon>Diversisporales</taxon>
        <taxon>Gigasporaceae</taxon>
        <taxon>Dentiscutata</taxon>
    </lineage>
</organism>
<evidence type="ECO:0000313" key="2">
    <source>
        <dbReference type="Proteomes" id="UP000789702"/>
    </source>
</evidence>
<dbReference type="Proteomes" id="UP000789702">
    <property type="component" value="Unassembled WGS sequence"/>
</dbReference>
<reference evidence="1" key="1">
    <citation type="submission" date="2021-06" db="EMBL/GenBank/DDBJ databases">
        <authorList>
            <person name="Kallberg Y."/>
            <person name="Tangrot J."/>
            <person name="Rosling A."/>
        </authorList>
    </citation>
    <scope>NUCLEOTIDE SEQUENCE</scope>
    <source>
        <strain evidence="1">IL203A</strain>
    </source>
</reference>
<evidence type="ECO:0000313" key="1">
    <source>
        <dbReference type="EMBL" id="CAG8686944.1"/>
    </source>
</evidence>
<comment type="caution">
    <text evidence="1">The sequence shown here is derived from an EMBL/GenBank/DDBJ whole genome shotgun (WGS) entry which is preliminary data.</text>
</comment>
<gene>
    <name evidence="1" type="ORF">DHETER_LOCUS11027</name>
</gene>
<feature type="non-terminal residue" evidence="1">
    <location>
        <position position="107"/>
    </location>
</feature>
<accession>A0ACA9P391</accession>
<proteinExistence type="predicted"/>